<feature type="domain" description="F5/8 type C" evidence="15">
    <location>
        <begin position="722"/>
        <end position="788"/>
    </location>
</feature>
<keyword evidence="11" id="KW-0114">cAMP</keyword>
<evidence type="ECO:0000256" key="5">
    <source>
        <dbReference type="ARBA" id="ARBA00022692"/>
    </source>
</evidence>
<dbReference type="InterPro" id="IPR008979">
    <property type="entry name" value="Galactose-bd-like_sf"/>
</dbReference>
<name>A0A8S9WYM2_APOLU</name>
<evidence type="ECO:0000256" key="10">
    <source>
        <dbReference type="ARBA" id="ARBA00023136"/>
    </source>
</evidence>
<evidence type="ECO:0000256" key="7">
    <source>
        <dbReference type="ARBA" id="ARBA00022741"/>
    </source>
</evidence>
<dbReference type="GO" id="GO:0004862">
    <property type="term" value="F:cAMP-dependent protein kinase inhibitor activity"/>
    <property type="evidence" value="ECO:0007669"/>
    <property type="project" value="TreeGrafter"/>
</dbReference>
<dbReference type="Gene3D" id="2.60.120.1190">
    <property type="match status" value="1"/>
</dbReference>
<dbReference type="SMART" id="SM00100">
    <property type="entry name" value="cNMP"/>
    <property type="match status" value="2"/>
</dbReference>
<keyword evidence="9" id="KW-1133">Transmembrane helix</keyword>
<feature type="region of interest" description="Disordered" evidence="14">
    <location>
        <begin position="52"/>
        <end position="75"/>
    </location>
</feature>
<organism evidence="17 18">
    <name type="scientific">Apolygus lucorum</name>
    <name type="common">Small green plant bug</name>
    <name type="synonym">Lygocoris lucorum</name>
    <dbReference type="NCBI Taxonomy" id="248454"/>
    <lineage>
        <taxon>Eukaryota</taxon>
        <taxon>Metazoa</taxon>
        <taxon>Ecdysozoa</taxon>
        <taxon>Arthropoda</taxon>
        <taxon>Hexapoda</taxon>
        <taxon>Insecta</taxon>
        <taxon>Pterygota</taxon>
        <taxon>Neoptera</taxon>
        <taxon>Paraneoptera</taxon>
        <taxon>Hemiptera</taxon>
        <taxon>Heteroptera</taxon>
        <taxon>Panheteroptera</taxon>
        <taxon>Cimicomorpha</taxon>
        <taxon>Miridae</taxon>
        <taxon>Mirini</taxon>
        <taxon>Apolygus</taxon>
    </lineage>
</organism>
<dbReference type="GO" id="GO:0030552">
    <property type="term" value="F:cAMP binding"/>
    <property type="evidence" value="ECO:0007669"/>
    <property type="project" value="UniProtKB-KW"/>
</dbReference>
<dbReference type="Pfam" id="PF21114">
    <property type="entry name" value="DDR1-2_DS-like"/>
    <property type="match status" value="1"/>
</dbReference>
<dbReference type="EMBL" id="WIXP02000012">
    <property type="protein sequence ID" value="KAF6201842.1"/>
    <property type="molecule type" value="Genomic_DNA"/>
</dbReference>
<dbReference type="InterPro" id="IPR000595">
    <property type="entry name" value="cNMP-bd_dom"/>
</dbReference>
<dbReference type="SUPFAM" id="SSF51206">
    <property type="entry name" value="cAMP-binding domain-like"/>
    <property type="match status" value="2"/>
</dbReference>
<dbReference type="Pfam" id="PF00027">
    <property type="entry name" value="cNMP_binding"/>
    <property type="match status" value="1"/>
</dbReference>
<dbReference type="GO" id="GO:0005829">
    <property type="term" value="C:cytosol"/>
    <property type="evidence" value="ECO:0007669"/>
    <property type="project" value="TreeGrafter"/>
</dbReference>
<feature type="domain" description="Cyclic nucleotide-binding" evidence="16">
    <location>
        <begin position="459"/>
        <end position="554"/>
    </location>
</feature>
<dbReference type="InterPro" id="IPR014710">
    <property type="entry name" value="RmlC-like_jellyroll"/>
</dbReference>
<evidence type="ECO:0000256" key="11">
    <source>
        <dbReference type="ARBA" id="ARBA00023149"/>
    </source>
</evidence>
<gene>
    <name evidence="17" type="ORF">GE061_004237</name>
</gene>
<keyword evidence="5" id="KW-0812">Transmembrane</keyword>
<evidence type="ECO:0000256" key="6">
    <source>
        <dbReference type="ARBA" id="ARBA00022729"/>
    </source>
</evidence>
<comment type="caution">
    <text evidence="17">The sequence shown here is derived from an EMBL/GenBank/DDBJ whole genome shotgun (WGS) entry which is preliminary data.</text>
</comment>
<evidence type="ECO:0000256" key="9">
    <source>
        <dbReference type="ARBA" id="ARBA00022989"/>
    </source>
</evidence>
<reference evidence="17" key="1">
    <citation type="journal article" date="2021" name="Mol. Ecol. Resour.">
        <title>Apolygus lucorum genome provides insights into omnivorousness and mesophyll feeding.</title>
        <authorList>
            <person name="Liu Y."/>
            <person name="Liu H."/>
            <person name="Wang H."/>
            <person name="Huang T."/>
            <person name="Liu B."/>
            <person name="Yang B."/>
            <person name="Yin L."/>
            <person name="Li B."/>
            <person name="Zhang Y."/>
            <person name="Zhang S."/>
            <person name="Jiang F."/>
            <person name="Zhang X."/>
            <person name="Ren Y."/>
            <person name="Wang B."/>
            <person name="Wang S."/>
            <person name="Lu Y."/>
            <person name="Wu K."/>
            <person name="Fan W."/>
            <person name="Wang G."/>
        </authorList>
    </citation>
    <scope>NUCLEOTIDE SEQUENCE</scope>
    <source>
        <strain evidence="17">12Hb</strain>
    </source>
</reference>
<dbReference type="CDD" id="cd00038">
    <property type="entry name" value="CAP_ED"/>
    <property type="match status" value="2"/>
</dbReference>
<evidence type="ECO:0000256" key="12">
    <source>
        <dbReference type="ARBA" id="ARBA00023157"/>
    </source>
</evidence>
<dbReference type="Gene3D" id="2.60.120.10">
    <property type="entry name" value="Jelly Rolls"/>
    <property type="match status" value="2"/>
</dbReference>
<dbReference type="AlphaFoldDB" id="A0A8S9WYM2"/>
<accession>A0A8S9WYM2</accession>
<keyword evidence="6" id="KW-0732">Signal</keyword>
<keyword evidence="13" id="KW-0325">Glycoprotein</keyword>
<dbReference type="PROSITE" id="PS01286">
    <property type="entry name" value="FA58C_2"/>
    <property type="match status" value="1"/>
</dbReference>
<keyword evidence="10" id="KW-0472">Membrane</keyword>
<dbReference type="GO" id="GO:0005886">
    <property type="term" value="C:plasma membrane"/>
    <property type="evidence" value="ECO:0007669"/>
    <property type="project" value="UniProtKB-SubCell"/>
</dbReference>
<dbReference type="InterPro" id="IPR000421">
    <property type="entry name" value="FA58C"/>
</dbReference>
<dbReference type="PROSITE" id="PS50042">
    <property type="entry name" value="CNMP_BINDING_3"/>
    <property type="match status" value="2"/>
</dbReference>
<dbReference type="Proteomes" id="UP000466442">
    <property type="component" value="Linkage Group LG12"/>
</dbReference>
<keyword evidence="4" id="KW-0116">cAMP-binding</keyword>
<evidence type="ECO:0000256" key="4">
    <source>
        <dbReference type="ARBA" id="ARBA00022566"/>
    </source>
</evidence>
<feature type="compositionally biased region" description="Basic and acidic residues" evidence="14">
    <location>
        <begin position="59"/>
        <end position="75"/>
    </location>
</feature>
<keyword evidence="12" id="KW-1015">Disulfide bond</keyword>
<evidence type="ECO:0000259" key="15">
    <source>
        <dbReference type="PROSITE" id="PS50022"/>
    </source>
</evidence>
<comment type="similarity">
    <text evidence="2">Belongs to the cAMP-dependent kinase regulatory chain family.</text>
</comment>
<dbReference type="OrthoDB" id="6071166at2759"/>
<dbReference type="PANTHER" id="PTHR11635:SF152">
    <property type="entry name" value="CAMP-DEPENDENT PROTEIN KINASE TYPE I REGULATORY SUBUNIT-RELATED"/>
    <property type="match status" value="1"/>
</dbReference>
<protein>
    <recommendedName>
        <fullName evidence="19">Cyclic nucleotide-binding domain-containing protein</fullName>
    </recommendedName>
</protein>
<feature type="region of interest" description="Disordered" evidence="14">
    <location>
        <begin position="103"/>
        <end position="126"/>
    </location>
</feature>
<dbReference type="PANTHER" id="PTHR11635">
    <property type="entry name" value="CAMP-DEPENDENT PROTEIN KINASE REGULATORY CHAIN"/>
    <property type="match status" value="1"/>
</dbReference>
<sequence>MFSNLGTPETDMLEMMDENLEDEIFDGEDEIIGEESEDEITVCSDWIVLKQQKKRRTKAHESSVSDQKELGVPDADVCKPPEKMIPSGFLKYKDFCKDLPKTPPLKDEALRKRAPSPNSSMPRSDVGMYETKGEDWIWFEGRYLEGGTWEVAAGEDGEYYRMQKQWKEGHWEPAPWLVEKWEREELELEKERLKELEEKRKYDEILKREDSPGMDIVDWGQGPVKLTRWKDVMGGLSIQDYSKLLSESLSHTFQEESSEMTPEEIEKLTTQVKHAMKINSLDEILKIMAFYFTKDLAIALSEILASKANDEVSCKICRCRSCRCKIIEMPTEESKLPEFRLTKKSTSRNAKKTLEVEICCDVIPEDFRNILLEFARHFVDDLPPDPLDYAVAYFEERSPRMELVDEDVHDEEEISHFTFLDKRRKSMAEPSAYSIDLSDAEKTEAQVLMIITALHECWLLKDLDISCYIALVREMYRLTVSANTSVRTLEDEADHMYVIESGTYQLSNSERTFILKDRGSFGDVSLVGLHNIQFPYDVVALTDGTLWCLHKHSYINATRKMNIHRENLMTEMMMGMELFDSLYEEEFYKLIHCTELRYYQKGDVLFCENTTPEGIFFVLFGDGKLIKMDQKITKTKRGKIKTVTRLKNVGIFTSPHALGHENIMFGDPWEYSCVVRSHILEVALLKTDVMERLVGDVDELTNRPINEIMTLHEKAKIQELLEEGEFGMGEWGEMEMMGEHEAIFTANSDTATVVTHRLMPPVFASQIRILPYSVHRRTVCLRVELLGCIFEDGVVSYSMPKDATWSPGQDLSDVTYDGAAHENTLVNGLGRLIDGTYGGDNFKMDVGVGKGNGWVGWKNESFPKKYIELVFEFETLRNFSLVNIFTNNCFSKEVQGYVMEKLFHDHSWFR</sequence>
<dbReference type="GO" id="GO:0005952">
    <property type="term" value="C:cAMP-dependent protein kinase complex"/>
    <property type="evidence" value="ECO:0007669"/>
    <property type="project" value="InterPro"/>
</dbReference>
<dbReference type="InterPro" id="IPR018490">
    <property type="entry name" value="cNMP-bd_dom_sf"/>
</dbReference>
<dbReference type="PROSITE" id="PS50022">
    <property type="entry name" value="FA58C_3"/>
    <property type="match status" value="1"/>
</dbReference>
<evidence type="ECO:0000313" key="17">
    <source>
        <dbReference type="EMBL" id="KAF6201842.1"/>
    </source>
</evidence>
<dbReference type="InterPro" id="IPR048525">
    <property type="entry name" value="DDR1-2_DS-like"/>
</dbReference>
<evidence type="ECO:0000256" key="1">
    <source>
        <dbReference type="ARBA" id="ARBA00004251"/>
    </source>
</evidence>
<evidence type="ECO:0008006" key="19">
    <source>
        <dbReference type="Google" id="ProtNLM"/>
    </source>
</evidence>
<dbReference type="GO" id="GO:0005524">
    <property type="term" value="F:ATP binding"/>
    <property type="evidence" value="ECO:0007669"/>
    <property type="project" value="UniProtKB-KW"/>
</dbReference>
<keyword evidence="3" id="KW-1003">Cell membrane</keyword>
<evidence type="ECO:0000256" key="3">
    <source>
        <dbReference type="ARBA" id="ARBA00022475"/>
    </source>
</evidence>
<evidence type="ECO:0000256" key="2">
    <source>
        <dbReference type="ARBA" id="ARBA00005753"/>
    </source>
</evidence>
<comment type="subcellular location">
    <subcellularLocation>
        <location evidence="1">Cell membrane</location>
        <topology evidence="1">Single-pass type I membrane protein</topology>
    </subcellularLocation>
</comment>
<evidence type="ECO:0000256" key="13">
    <source>
        <dbReference type="ARBA" id="ARBA00023180"/>
    </source>
</evidence>
<evidence type="ECO:0000259" key="16">
    <source>
        <dbReference type="PROSITE" id="PS50042"/>
    </source>
</evidence>
<evidence type="ECO:0000313" key="18">
    <source>
        <dbReference type="Proteomes" id="UP000466442"/>
    </source>
</evidence>
<dbReference type="InterPro" id="IPR050503">
    <property type="entry name" value="cAMP-dep_PK_reg_su-like"/>
</dbReference>
<dbReference type="Gene3D" id="2.60.120.260">
    <property type="entry name" value="Galactose-binding domain-like"/>
    <property type="match status" value="1"/>
</dbReference>
<evidence type="ECO:0000256" key="14">
    <source>
        <dbReference type="SAM" id="MobiDB-lite"/>
    </source>
</evidence>
<evidence type="ECO:0000256" key="8">
    <source>
        <dbReference type="ARBA" id="ARBA00022840"/>
    </source>
</evidence>
<dbReference type="SUPFAM" id="SSF49785">
    <property type="entry name" value="Galactose-binding domain-like"/>
    <property type="match status" value="1"/>
</dbReference>
<feature type="domain" description="Cyclic nucleotide-binding" evidence="16">
    <location>
        <begin position="578"/>
        <end position="711"/>
    </location>
</feature>
<keyword evidence="7" id="KW-0547">Nucleotide-binding</keyword>
<keyword evidence="18" id="KW-1185">Reference proteome</keyword>
<keyword evidence="8" id="KW-0067">ATP-binding</keyword>
<proteinExistence type="inferred from homology"/>
<dbReference type="GO" id="GO:0034236">
    <property type="term" value="F:protein kinase A catalytic subunit binding"/>
    <property type="evidence" value="ECO:0007669"/>
    <property type="project" value="TreeGrafter"/>
</dbReference>